<dbReference type="Pfam" id="PF20454">
    <property type="entry name" value="GpA_nuclease"/>
    <property type="match status" value="1"/>
</dbReference>
<evidence type="ECO:0000313" key="3">
    <source>
        <dbReference type="EMBL" id="NHN83654.1"/>
    </source>
</evidence>
<dbReference type="PANTHER" id="PTHR34413">
    <property type="entry name" value="PROPHAGE TAIL FIBER ASSEMBLY PROTEIN HOMOLOG TFAE-RELATED-RELATED"/>
    <property type="match status" value="1"/>
</dbReference>
<feature type="domain" description="Phage terminase large subunit GpA ATPase" evidence="1">
    <location>
        <begin position="58"/>
        <end position="310"/>
    </location>
</feature>
<comment type="caution">
    <text evidence="3">The sequence shown here is derived from an EMBL/GenBank/DDBJ whole genome shotgun (WGS) entry which is preliminary data.</text>
</comment>
<accession>A0ABX0JJW2</accession>
<evidence type="ECO:0000259" key="1">
    <source>
        <dbReference type="Pfam" id="PF05876"/>
    </source>
</evidence>
<keyword evidence="4" id="KW-1185">Reference proteome</keyword>
<dbReference type="RefSeq" id="WP_173582094.1">
    <property type="nucleotide sequence ID" value="NZ_WOTB01000003.1"/>
</dbReference>
<dbReference type="Pfam" id="PF05876">
    <property type="entry name" value="GpA_ATPase"/>
    <property type="match status" value="1"/>
</dbReference>
<proteinExistence type="predicted"/>
<dbReference type="InterPro" id="IPR046454">
    <property type="entry name" value="GpA_endonuclease"/>
</dbReference>
<feature type="domain" description="Terminase large subunit GpA endonuclease" evidence="2">
    <location>
        <begin position="332"/>
        <end position="653"/>
    </location>
</feature>
<dbReference type="InterPro" id="IPR051220">
    <property type="entry name" value="TFA_Chaperone"/>
</dbReference>
<name>A0ABX0JJW2_9PROT</name>
<sequence>MSDSLTSHDDLMPGDVQFADPRQIVRNALQAYLPAEKMDVAEWAERYRFLDNRGGGYVGRWSHEEAPYLTGPMEALTSRTHLTTAVVGPARSGKTACGQNWLGQAVEIDPADMLVYAQTEGALESYVKREIEPMIDSHPAMKERLGTLPKDRSMKFKRFRGMWVEFLSATYSNMISKSAPRIIATELDAFPKDLGDAYKLFSMRRDSFGMESMVYVESHPDRAQGADPSLWTDGIMKIYADSDRRTWWWPCPHCNGFSSPTPGTARQMTLHWPDNAPLDEIRDAAALLCPCCGSLIEDRWRRTMNLDGIWVGAGQEITVEGDVSGEMLRSDIAGFWITGLMSPFVTGGLGTLAREFAKAERDCGVTGDDKDLREVTIKRLGFPYQSPRRAGSLDATTLADRAEPGLKLGYVPEGVRFLTVGVDVQANRFEFLTRGWGKEGESWIIEHRRVAADPATSPADWDALLTELTETLYPLADGSRRGMRVLAIGYDSGGSEGVTLQAYGAWRRSRRAMRARMIGQIEGREAWTILPLKGASSFNAPKLAVSYPNTQRKDRNAAARGEIPLGAFNPNSFKDDAETELQRAAPGPWFVHFPYALRAQEPPHPFFEQIVSERRNAGGRWEKLTASSRNEVLDLLVMTDVMATLHGLRRINWDSPPAWAADWDQNVLVKPIQTDTDVPRTAETKDSPSIVKPVKSQGMSMAEMARKYGSN</sequence>
<organism evidence="3 4">
    <name type="scientific">Acetobacter musti</name>
    <dbReference type="NCBI Taxonomy" id="864732"/>
    <lineage>
        <taxon>Bacteria</taxon>
        <taxon>Pseudomonadati</taxon>
        <taxon>Pseudomonadota</taxon>
        <taxon>Alphaproteobacteria</taxon>
        <taxon>Acetobacterales</taxon>
        <taxon>Acetobacteraceae</taxon>
        <taxon>Acetobacter</taxon>
    </lineage>
</organism>
<dbReference type="Proteomes" id="UP000635278">
    <property type="component" value="Unassembled WGS sequence"/>
</dbReference>
<evidence type="ECO:0000259" key="2">
    <source>
        <dbReference type="Pfam" id="PF20454"/>
    </source>
</evidence>
<reference evidence="3 4" key="1">
    <citation type="journal article" date="2020" name="Int. J. Syst. Evol. Microbiol.">
        <title>Novel acetic acid bacteria from cider fermentations: Acetobacter conturbans sp. nov. and Acetobacter fallax sp. nov.</title>
        <authorList>
            <person name="Sombolestani A.S."/>
            <person name="Cleenwerck I."/>
            <person name="Cnockaert M."/>
            <person name="Borremans W."/>
            <person name="Wieme A.D."/>
            <person name="De Vuyst L."/>
            <person name="Vandamme P."/>
        </authorList>
    </citation>
    <scope>NUCLEOTIDE SEQUENCE [LARGE SCALE GENOMIC DNA]</scope>
    <source>
        <strain evidence="3 4">LMG 30640</strain>
    </source>
</reference>
<evidence type="ECO:0000313" key="4">
    <source>
        <dbReference type="Proteomes" id="UP000635278"/>
    </source>
</evidence>
<dbReference type="EMBL" id="WOTB01000003">
    <property type="protein sequence ID" value="NHN83654.1"/>
    <property type="molecule type" value="Genomic_DNA"/>
</dbReference>
<gene>
    <name evidence="3" type="ORF">GOB93_03240</name>
</gene>
<dbReference type="InterPro" id="IPR046453">
    <property type="entry name" value="GpA_ATPase"/>
</dbReference>
<protein>
    <submittedName>
        <fullName evidence="3">Phage terminase large subunit family protein</fullName>
    </submittedName>
</protein>
<dbReference type="PANTHER" id="PTHR34413:SF2">
    <property type="entry name" value="PROPHAGE TAIL FIBER ASSEMBLY PROTEIN HOMOLOG TFAE-RELATED"/>
    <property type="match status" value="1"/>
</dbReference>